<evidence type="ECO:0000256" key="10">
    <source>
        <dbReference type="ARBA" id="ARBA00023180"/>
    </source>
</evidence>
<dbReference type="InterPro" id="IPR003961">
    <property type="entry name" value="FN3_dom"/>
</dbReference>
<dbReference type="PROSITE" id="PS50231">
    <property type="entry name" value="RICIN_B_LECTIN"/>
    <property type="match status" value="1"/>
</dbReference>
<dbReference type="PROSITE" id="PS50056">
    <property type="entry name" value="TYR_PHOSPHATASE_2"/>
    <property type="match status" value="1"/>
</dbReference>
<dbReference type="OrthoDB" id="10057517at2759"/>
<dbReference type="GO" id="GO:0004725">
    <property type="term" value="F:protein tyrosine phosphatase activity"/>
    <property type="evidence" value="ECO:0007669"/>
    <property type="project" value="UniProtKB-EC"/>
</dbReference>
<comment type="subcellular location">
    <subcellularLocation>
        <location evidence="1">Membrane</location>
        <topology evidence="1">Single-pass type I membrane protein</topology>
    </subcellularLocation>
</comment>
<dbReference type="InterPro" id="IPR050713">
    <property type="entry name" value="RTP_Phos/Ushers"/>
</dbReference>
<name>A0A401RWE3_CHIPU</name>
<dbReference type="Pfam" id="PF00102">
    <property type="entry name" value="Y_phosphatase"/>
    <property type="match status" value="1"/>
</dbReference>
<feature type="domain" description="Fibronectin type-III" evidence="17">
    <location>
        <begin position="514"/>
        <end position="604"/>
    </location>
</feature>
<dbReference type="SUPFAM" id="SSF52799">
    <property type="entry name" value="(Phosphotyrosine protein) phosphatases II"/>
    <property type="match status" value="1"/>
</dbReference>
<feature type="region of interest" description="Disordered" evidence="13">
    <location>
        <begin position="182"/>
        <end position="204"/>
    </location>
</feature>
<dbReference type="Gene3D" id="3.90.190.10">
    <property type="entry name" value="Protein tyrosine phosphatase superfamily"/>
    <property type="match status" value="1"/>
</dbReference>
<evidence type="ECO:0000259" key="17">
    <source>
        <dbReference type="PROSITE" id="PS50853"/>
    </source>
</evidence>
<dbReference type="CDD" id="cd14617">
    <property type="entry name" value="R-PTPc-B"/>
    <property type="match status" value="1"/>
</dbReference>
<feature type="domain" description="Tyrosine-protein phosphatase" evidence="15">
    <location>
        <begin position="1920"/>
        <end position="2180"/>
    </location>
</feature>
<dbReference type="GO" id="GO:0045296">
    <property type="term" value="F:cadherin binding"/>
    <property type="evidence" value="ECO:0007669"/>
    <property type="project" value="TreeGrafter"/>
</dbReference>
<dbReference type="PROSITE" id="PS00383">
    <property type="entry name" value="TYR_PHOSPHATASE_1"/>
    <property type="match status" value="1"/>
</dbReference>
<dbReference type="EC" id="3.1.3.48" evidence="2"/>
<evidence type="ECO:0000256" key="6">
    <source>
        <dbReference type="ARBA" id="ARBA00022801"/>
    </source>
</evidence>
<organism evidence="18 19">
    <name type="scientific">Chiloscyllium punctatum</name>
    <name type="common">Brownbanded bambooshark</name>
    <name type="synonym">Hemiscyllium punctatum</name>
    <dbReference type="NCBI Taxonomy" id="137246"/>
    <lineage>
        <taxon>Eukaryota</taxon>
        <taxon>Metazoa</taxon>
        <taxon>Chordata</taxon>
        <taxon>Craniata</taxon>
        <taxon>Vertebrata</taxon>
        <taxon>Chondrichthyes</taxon>
        <taxon>Elasmobranchii</taxon>
        <taxon>Galeomorphii</taxon>
        <taxon>Galeoidea</taxon>
        <taxon>Orectolobiformes</taxon>
        <taxon>Hemiscylliidae</taxon>
        <taxon>Chiloscyllium</taxon>
    </lineage>
</organism>
<evidence type="ECO:0000259" key="16">
    <source>
        <dbReference type="PROSITE" id="PS50056"/>
    </source>
</evidence>
<sequence length="2214" mass="247624">MVFTFTLLALSDGFLILHARKEQCLLGKNLKVLVGTCKLNSQWQQWQWTGQGKLRLWQIDRCLTTVNTTRRLSRNLALQECARAPRWVCEDGLPGSLGLAQPRMFLKKWGYLAVVSAQTKYYDSWLMYELGEHGEAVKLNLCPTQALQANPLKEDPALIRANEVTWGDNSTRGVTEQLIELTTENSPFSPPSSSPRSEDSYSTTTSFYDQTEKEDRWIRTTHAMLGPEPGSILLWMAFCLLKYGIVEAERCAVNMTGIRQTGDTVHLVWNSPGSACNFSVAYKWNQSWVESCNPALSSGAAYECEVNELEAGKLHRLLIVSLTDGLSANITVQTDPKPPQSFEVIKSRTTSTSLHVFWTPAPGNVDFYEVSLFGMDNRETQNIHIPGSSHNKEASFLKLTPGSRYRFSIKAHAGNKSCDGPHTFGSTIPSGVKDIQISREPDSLTTIWIPGPGKVDSFRLSLSDEGNVVQQNTFANSTNHHTFRGLTAGRLYNLTVISIAGDLETISSKSVQTAPAKVPFVFVSNNSSCNSLLVSWKRPVGDVDSYNVTLSYRRTVKETKSLQSSTSKVVFHGLTPGRLYNITVKTIRGKLQAVAASSGRTVPQSVSNLAMASNGSTSCLRMSWLPPTGDWESYLIQLFNHSSVVLNVSAEKHIREYVINDLGLIPGRLYKAAVIVRSGNLKNEAYCSGRTAPQAVRHLRIKHTDESTLSVSWTTPVTELDRYFISLKDTKSTEMNKSLSKDAKDCTFSGLVPGRKFTVNVTTISGDLSKSASIEGRTVPAQVSNHHVTNKGTTNSLHTSWTRAVGDIDNYQIHLIHENIVIKNESVSSETDQYLFHSLKPGGSYSVVITTVSGGISSRQSIAEERTVPSSVPSVMVNNHGRNDYLLVSWLPASGDVDSYLVTLSHNRKVVQSHTVSKTSFEFPFGSLTPGRLYNVTVTTRSGRYENYTVTQQRTQPAVVQRITVINSGKSDYLKVSWLDASGDFDYYIVTIKNSHNFSQSLEVPKSENECIFLSLIPGRLYSITVSTKSGKYESHHVATGRTFPAAVGSLTVAERSTDTLNVTWEAAAGDVDRYEIQLLFNDMNVFLPITLSSTSHQFTSLTPGRLYKILVSTWIGTLQRAAFIEGRTVPSAVKNIHVSNNGVTKGLKVNWSPGGGDVDSYTVILSHKDHQVSARPIPKHQHEHTFYDLETGELYHVLVRSNSGSFHNNATAFGCTVPASVSELSVENQHTTSTLAVSWQPATGISEGYTLQLLNEQGTQMLANVSVPAASRGHKFIDLTPGKKYKIRIFTVSGGLYSIGTDREGRTVPAAVTDLMLHGNSVETLSFNWTKAEGECDSYEIYLYNSDKTLHDRKSGTQNLEDCSFQNLTPGKMYKLVIVTHSGDLTNESSVFGRTVPAQVTHLQWMNINQTDSLLFTWTPALGEFDSYNISLYNPNNTVQSNIFGKKDMKECSFQDLIPGRIYHMVIVTQSGDLSNKASAEGRTAPRPPGSVSFADVTNTSLVITWLGPPDGTDYDDFELQWIPKDPRVVVFNPYNTMKSKGRIIQKLHPGRHYTFMVRTVSGKSLTSFSEPVQAPIRTRPDKIQHIRCRPQSSTAVSCSWTHPDSDYDGYDVKCYHYDKKELVYSRRVEKELVQYIIKELEPDKKYLVAIKVISDKMTSDAVEDSVITMIDSPPPPPSHIRVDDKAVVITKSTIYFNFNCSWFSDVNGAIKYFTVIVYESEGTEITKPAKQHPLPSYLEYKQNNSVRNYQTNYFSSKCAENPDGTLQNFEIKVGAQMDRLGGKCEKDQKTFCDGPLKSRTSYRISVRAFTQLFDEDMSNPLYSDTYFSMPITTEAEPLLGVIEGASAGVCLIVVLISVMAIIVCRRKVKPASSESKPASKAKDRPSSVNVPLVQGREIKTSQFETQFTKLQADSSYLLSEEYEDLKDVGRNQSFDTALLPENRGKNRYNNILPYDSTRVKLTYIDDDPCSDYINASYIPGCNFRREYIATQGPLPGTKDDFWKMVWEQNVHNIAMVTQCVEKGRVKCDHYWPFDLDALYYGDLIVQMLSESVLPEWTIREFKICNEDQLDCARIVRHFHYTVWPDHGVPETTQSLIQFVQTVRDYINRTPNSGPTVIHCSAGVGRTGTFIALDRILQQLENRDSVDIYGTVYDLRLHRVHMVQTECQYAYLHLCTRDVLRSRKLRGEQENPLFPIYENVNPEYHRDFLFGRH</sequence>
<feature type="domain" description="Fibronectin type-III" evidence="17">
    <location>
        <begin position="1489"/>
        <end position="1583"/>
    </location>
</feature>
<dbReference type="PANTHER" id="PTHR46957:SF2">
    <property type="entry name" value="RECEPTOR-TYPE TYROSINE-PROTEIN PHOSPHATASE BETA"/>
    <property type="match status" value="1"/>
</dbReference>
<evidence type="ECO:0000256" key="5">
    <source>
        <dbReference type="ARBA" id="ARBA00022737"/>
    </source>
</evidence>
<dbReference type="InterPro" id="IPR016130">
    <property type="entry name" value="Tyr_Pase_AS"/>
</dbReference>
<dbReference type="SMART" id="SM00060">
    <property type="entry name" value="FN3"/>
    <property type="match status" value="17"/>
</dbReference>
<protein>
    <recommendedName>
        <fullName evidence="2">protein-tyrosine-phosphatase</fullName>
        <ecNumber evidence="2">3.1.3.48</ecNumber>
    </recommendedName>
</protein>
<dbReference type="SMART" id="SM00404">
    <property type="entry name" value="PTPc_motif"/>
    <property type="match status" value="1"/>
</dbReference>
<dbReference type="InterPro" id="IPR000242">
    <property type="entry name" value="PTP_cat"/>
</dbReference>
<proteinExistence type="inferred from homology"/>
<dbReference type="FunFam" id="2.60.40.10:FF:000369">
    <property type="entry name" value="Protein tyrosine phosphatase, receptor type B"/>
    <property type="match status" value="12"/>
</dbReference>
<dbReference type="FunFam" id="3.90.190.10:FF:000009">
    <property type="entry name" value="Receptor-type tyrosine-protein phosphatase beta"/>
    <property type="match status" value="1"/>
</dbReference>
<dbReference type="InterPro" id="IPR035992">
    <property type="entry name" value="Ricin_B-like_lectins"/>
</dbReference>
<dbReference type="GO" id="GO:0016020">
    <property type="term" value="C:membrane"/>
    <property type="evidence" value="ECO:0007669"/>
    <property type="project" value="UniProtKB-SubCell"/>
</dbReference>
<keyword evidence="8" id="KW-1133">Transmembrane helix</keyword>
<evidence type="ECO:0000256" key="4">
    <source>
        <dbReference type="ARBA" id="ARBA00022729"/>
    </source>
</evidence>
<evidence type="ECO:0000256" key="14">
    <source>
        <dbReference type="SAM" id="SignalP"/>
    </source>
</evidence>
<dbReference type="InterPro" id="IPR036116">
    <property type="entry name" value="FN3_sf"/>
</dbReference>
<keyword evidence="9" id="KW-0472">Membrane</keyword>
<feature type="domain" description="Fibronectin type-III" evidence="17">
    <location>
        <begin position="1133"/>
        <end position="1220"/>
    </location>
</feature>
<dbReference type="PROSITE" id="PS50853">
    <property type="entry name" value="FN3"/>
    <property type="match status" value="9"/>
</dbReference>
<keyword evidence="4 14" id="KW-0732">Signal</keyword>
<keyword evidence="19" id="KW-1185">Reference proteome</keyword>
<feature type="chain" id="PRO_5019204734" description="protein-tyrosine-phosphatase" evidence="14">
    <location>
        <begin position="20"/>
        <end position="2214"/>
    </location>
</feature>
<dbReference type="InterPro" id="IPR003595">
    <property type="entry name" value="Tyr_Pase_cat"/>
</dbReference>
<feature type="domain" description="Fibronectin type-III" evidence="17">
    <location>
        <begin position="338"/>
        <end position="435"/>
    </location>
</feature>
<dbReference type="InterPro" id="IPR029021">
    <property type="entry name" value="Prot-tyrosine_phosphatase-like"/>
</dbReference>
<evidence type="ECO:0000256" key="3">
    <source>
        <dbReference type="ARBA" id="ARBA00022692"/>
    </source>
</evidence>
<feature type="domain" description="Tyrosine specific protein phosphatases" evidence="16">
    <location>
        <begin position="2098"/>
        <end position="2171"/>
    </location>
</feature>
<evidence type="ECO:0000256" key="2">
    <source>
        <dbReference type="ARBA" id="ARBA00013064"/>
    </source>
</evidence>
<comment type="catalytic activity">
    <reaction evidence="12">
        <text>O-phospho-L-tyrosyl-[protein] + H2O = L-tyrosyl-[protein] + phosphate</text>
        <dbReference type="Rhea" id="RHEA:10684"/>
        <dbReference type="Rhea" id="RHEA-COMP:10136"/>
        <dbReference type="Rhea" id="RHEA-COMP:20101"/>
        <dbReference type="ChEBI" id="CHEBI:15377"/>
        <dbReference type="ChEBI" id="CHEBI:43474"/>
        <dbReference type="ChEBI" id="CHEBI:46858"/>
        <dbReference type="ChEBI" id="CHEBI:61978"/>
        <dbReference type="EC" id="3.1.3.48"/>
    </reaction>
</comment>
<dbReference type="SMART" id="SM00194">
    <property type="entry name" value="PTPc"/>
    <property type="match status" value="1"/>
</dbReference>
<dbReference type="Gene3D" id="2.80.10.50">
    <property type="match status" value="1"/>
</dbReference>
<evidence type="ECO:0000256" key="13">
    <source>
        <dbReference type="SAM" id="MobiDB-lite"/>
    </source>
</evidence>
<dbReference type="Pfam" id="PF18861">
    <property type="entry name" value="PTP_tm"/>
    <property type="match status" value="1"/>
</dbReference>
<feature type="domain" description="Fibronectin type-III" evidence="17">
    <location>
        <begin position="1584"/>
        <end position="1677"/>
    </location>
</feature>
<dbReference type="GO" id="GO:0043235">
    <property type="term" value="C:receptor complex"/>
    <property type="evidence" value="ECO:0007669"/>
    <property type="project" value="TreeGrafter"/>
</dbReference>
<dbReference type="InterPro" id="IPR000387">
    <property type="entry name" value="Tyr_Pase_dom"/>
</dbReference>
<keyword evidence="10" id="KW-0325">Glycoprotein</keyword>
<dbReference type="EMBL" id="BEZZ01000011">
    <property type="protein sequence ID" value="GCC22441.1"/>
    <property type="molecule type" value="Genomic_DNA"/>
</dbReference>
<feature type="domain" description="Fibronectin type-III" evidence="17">
    <location>
        <begin position="695"/>
        <end position="781"/>
    </location>
</feature>
<feature type="domain" description="Fibronectin type-III" evidence="17">
    <location>
        <begin position="959"/>
        <end position="1049"/>
    </location>
</feature>
<dbReference type="SUPFAM" id="SSF49265">
    <property type="entry name" value="Fibronectin type III"/>
    <property type="match status" value="15"/>
</dbReference>
<keyword evidence="5" id="KW-0677">Repeat</keyword>
<comment type="caution">
    <text evidence="18">The sequence shown here is derived from an EMBL/GenBank/DDBJ whole genome shotgun (WGS) entry which is preliminary data.</text>
</comment>
<evidence type="ECO:0000313" key="19">
    <source>
        <dbReference type="Proteomes" id="UP000287033"/>
    </source>
</evidence>
<accession>A0A401RWE3</accession>
<keyword evidence="3" id="KW-0812">Transmembrane</keyword>
<evidence type="ECO:0000313" key="18">
    <source>
        <dbReference type="EMBL" id="GCC22441.1"/>
    </source>
</evidence>
<dbReference type="InterPro" id="IPR041201">
    <property type="entry name" value="PTPRJ_TM"/>
</dbReference>
<dbReference type="PRINTS" id="PR00700">
    <property type="entry name" value="PRTYPHPHTASE"/>
</dbReference>
<dbReference type="PANTHER" id="PTHR46957">
    <property type="entry name" value="CYTOKINE RECEPTOR"/>
    <property type="match status" value="1"/>
</dbReference>
<gene>
    <name evidence="18" type="ORF">chiPu_0000829</name>
</gene>
<evidence type="ECO:0000256" key="12">
    <source>
        <dbReference type="ARBA" id="ARBA00051722"/>
    </source>
</evidence>
<evidence type="ECO:0000256" key="8">
    <source>
        <dbReference type="ARBA" id="ARBA00022989"/>
    </source>
</evidence>
<dbReference type="SUPFAM" id="SSF50370">
    <property type="entry name" value="Ricin B-like lectins"/>
    <property type="match status" value="1"/>
</dbReference>
<dbReference type="PROSITE" id="PS50055">
    <property type="entry name" value="TYR_PHOSPHATASE_PTP"/>
    <property type="match status" value="1"/>
</dbReference>
<evidence type="ECO:0000256" key="9">
    <source>
        <dbReference type="ARBA" id="ARBA00023136"/>
    </source>
</evidence>
<feature type="domain" description="Fibronectin type-III" evidence="17">
    <location>
        <begin position="868"/>
        <end position="958"/>
    </location>
</feature>
<dbReference type="Proteomes" id="UP000287033">
    <property type="component" value="Unassembled WGS sequence"/>
</dbReference>
<dbReference type="CDD" id="cd00063">
    <property type="entry name" value="FN3"/>
    <property type="match status" value="12"/>
</dbReference>
<evidence type="ECO:0000259" key="15">
    <source>
        <dbReference type="PROSITE" id="PS50055"/>
    </source>
</evidence>
<keyword evidence="6" id="KW-0378">Hydrolase</keyword>
<reference evidence="18 19" key="1">
    <citation type="journal article" date="2018" name="Nat. Ecol. Evol.">
        <title>Shark genomes provide insights into elasmobranch evolution and the origin of vertebrates.</title>
        <authorList>
            <person name="Hara Y"/>
            <person name="Yamaguchi K"/>
            <person name="Onimaru K"/>
            <person name="Kadota M"/>
            <person name="Koyanagi M"/>
            <person name="Keeley SD"/>
            <person name="Tatsumi K"/>
            <person name="Tanaka K"/>
            <person name="Motone F"/>
            <person name="Kageyama Y"/>
            <person name="Nozu R"/>
            <person name="Adachi N"/>
            <person name="Nishimura O"/>
            <person name="Nakagawa R"/>
            <person name="Tanegashima C"/>
            <person name="Kiyatake I"/>
            <person name="Matsumoto R"/>
            <person name="Murakumo K"/>
            <person name="Nishida K"/>
            <person name="Terakita A"/>
            <person name="Kuratani S"/>
            <person name="Sato K"/>
            <person name="Hyodo S Kuraku.S."/>
        </authorList>
    </citation>
    <scope>NUCLEOTIDE SEQUENCE [LARGE SCALE GENOMIC DNA]</scope>
</reference>
<dbReference type="GO" id="GO:0001525">
    <property type="term" value="P:angiogenesis"/>
    <property type="evidence" value="ECO:0007669"/>
    <property type="project" value="TreeGrafter"/>
</dbReference>
<dbReference type="Gene3D" id="2.60.40.10">
    <property type="entry name" value="Immunoglobulins"/>
    <property type="match status" value="15"/>
</dbReference>
<dbReference type="Pfam" id="PF00041">
    <property type="entry name" value="fn3"/>
    <property type="match status" value="14"/>
</dbReference>
<feature type="signal peptide" evidence="14">
    <location>
        <begin position="1"/>
        <end position="19"/>
    </location>
</feature>
<evidence type="ECO:0000256" key="7">
    <source>
        <dbReference type="ARBA" id="ARBA00022912"/>
    </source>
</evidence>
<comment type="similarity">
    <text evidence="11">Belongs to the protein-tyrosine phosphatase family. Receptor class 3 subfamily.</text>
</comment>
<dbReference type="InterPro" id="IPR013783">
    <property type="entry name" value="Ig-like_fold"/>
</dbReference>
<evidence type="ECO:0000256" key="11">
    <source>
        <dbReference type="ARBA" id="ARBA00025789"/>
    </source>
</evidence>
<feature type="domain" description="Fibronectin type-III" evidence="17">
    <location>
        <begin position="1221"/>
        <end position="1312"/>
    </location>
</feature>
<evidence type="ECO:0000256" key="1">
    <source>
        <dbReference type="ARBA" id="ARBA00004479"/>
    </source>
</evidence>
<keyword evidence="7" id="KW-0904">Protein phosphatase</keyword>
<dbReference type="OMA" id="HLRTGQC"/>
<dbReference type="STRING" id="137246.A0A401RWE3"/>